<protein>
    <recommendedName>
        <fullName evidence="3">Dna-binding protein</fullName>
    </recommendedName>
</protein>
<dbReference type="PANTHER" id="PTHR40630:SF1">
    <property type="entry name" value="DNA-BINDING PROTEIN"/>
    <property type="match status" value="1"/>
</dbReference>
<dbReference type="InterPro" id="IPR021487">
    <property type="entry name" value="DUF3140"/>
</dbReference>
<evidence type="ECO:0000313" key="1">
    <source>
        <dbReference type="EMBL" id="PWN99573.1"/>
    </source>
</evidence>
<organism evidence="1 2">
    <name type="scientific">Tilletiopsis washingtonensis</name>
    <dbReference type="NCBI Taxonomy" id="58919"/>
    <lineage>
        <taxon>Eukaryota</taxon>
        <taxon>Fungi</taxon>
        <taxon>Dikarya</taxon>
        <taxon>Basidiomycota</taxon>
        <taxon>Ustilaginomycotina</taxon>
        <taxon>Exobasidiomycetes</taxon>
        <taxon>Entylomatales</taxon>
        <taxon>Entylomatales incertae sedis</taxon>
        <taxon>Tilletiopsis</taxon>
    </lineage>
</organism>
<name>A0A316ZH11_9BASI</name>
<dbReference type="OrthoDB" id="2131339at2759"/>
<reference evidence="1 2" key="1">
    <citation type="journal article" date="2018" name="Mol. Biol. Evol.">
        <title>Broad Genomic Sampling Reveals a Smut Pathogenic Ancestry of the Fungal Clade Ustilaginomycotina.</title>
        <authorList>
            <person name="Kijpornyongpan T."/>
            <person name="Mondo S.J."/>
            <person name="Barry K."/>
            <person name="Sandor L."/>
            <person name="Lee J."/>
            <person name="Lipzen A."/>
            <person name="Pangilinan J."/>
            <person name="LaButti K."/>
            <person name="Hainaut M."/>
            <person name="Henrissat B."/>
            <person name="Grigoriev I.V."/>
            <person name="Spatafora J.W."/>
            <person name="Aime M.C."/>
        </authorList>
    </citation>
    <scope>NUCLEOTIDE SEQUENCE [LARGE SCALE GENOMIC DNA]</scope>
    <source>
        <strain evidence="1 2">MCA 4186</strain>
    </source>
</reference>
<dbReference type="STRING" id="58919.A0A316ZH11"/>
<evidence type="ECO:0000313" key="2">
    <source>
        <dbReference type="Proteomes" id="UP000245946"/>
    </source>
</evidence>
<dbReference type="AlphaFoldDB" id="A0A316ZH11"/>
<gene>
    <name evidence="1" type="ORF">FA09DRAFT_328380</name>
</gene>
<dbReference type="Pfam" id="PF11338">
    <property type="entry name" value="DUF3140"/>
    <property type="match status" value="1"/>
</dbReference>
<dbReference type="GeneID" id="37269292"/>
<keyword evidence="2" id="KW-1185">Reference proteome</keyword>
<proteinExistence type="predicted"/>
<sequence>MPGKSDDTVIEEFNEYVNMSVKELEAWLETEDSQGAGWGDGDESVGHQSGRKIVDILQRNPKKDPSKYTDEDLAHMRKVASYCKRHLAQESQLKDKKSEAELRETKSFKSLANWGHDMTK</sequence>
<dbReference type="RefSeq" id="XP_025599852.1">
    <property type="nucleotide sequence ID" value="XM_025741748.1"/>
</dbReference>
<dbReference type="PANTHER" id="PTHR40630">
    <property type="entry name" value="POSSIBLE DNA-BINDING PROTEIN"/>
    <property type="match status" value="1"/>
</dbReference>
<evidence type="ECO:0008006" key="3">
    <source>
        <dbReference type="Google" id="ProtNLM"/>
    </source>
</evidence>
<dbReference type="Proteomes" id="UP000245946">
    <property type="component" value="Unassembled WGS sequence"/>
</dbReference>
<accession>A0A316ZH11</accession>
<dbReference type="EMBL" id="KZ819287">
    <property type="protein sequence ID" value="PWN99573.1"/>
    <property type="molecule type" value="Genomic_DNA"/>
</dbReference>